<keyword evidence="12" id="KW-0695">RNA-directed DNA polymerase</keyword>
<feature type="domain" description="Retrovirus-related Pol polyprotein from transposon TNT 1-94-like beta-barrel" evidence="17">
    <location>
        <begin position="35"/>
        <end position="115"/>
    </location>
</feature>
<dbReference type="InterPro" id="IPR054722">
    <property type="entry name" value="PolX-like_BBD"/>
</dbReference>
<dbReference type="GO" id="GO:0015074">
    <property type="term" value="P:DNA integration"/>
    <property type="evidence" value="ECO:0007669"/>
    <property type="project" value="UniProtKB-KW"/>
</dbReference>
<evidence type="ECO:0000256" key="4">
    <source>
        <dbReference type="ARBA" id="ARBA00022722"/>
    </source>
</evidence>
<dbReference type="AlphaFoldDB" id="A0A2J7ZUE5"/>
<dbReference type="PROSITE" id="PS51257">
    <property type="entry name" value="PROKAR_LIPOPROTEIN"/>
    <property type="match status" value="1"/>
</dbReference>
<evidence type="ECO:0000256" key="3">
    <source>
        <dbReference type="ARBA" id="ARBA00022670"/>
    </source>
</evidence>
<keyword evidence="5" id="KW-0479">Metal-binding</keyword>
<keyword evidence="13" id="KW-0808">Transferase</keyword>
<keyword evidence="9" id="KW-0067">ATP-binding</keyword>
<accession>A0A2J7ZUE5</accession>
<name>A0A2J7ZUE5_9CHLO</name>
<dbReference type="GO" id="GO:0003887">
    <property type="term" value="F:DNA-directed DNA polymerase activity"/>
    <property type="evidence" value="ECO:0007669"/>
    <property type="project" value="UniProtKB-KW"/>
</dbReference>
<comment type="function">
    <text evidence="1">The aspartyl protease (PR) mediates the proteolytic cleavages of the Gag and Gag-Pol polyproteins after assembly of the VLP.</text>
</comment>
<keyword evidence="15" id="KW-0233">DNA recombination</keyword>
<dbReference type="GO" id="GO:0006508">
    <property type="term" value="P:proteolysis"/>
    <property type="evidence" value="ECO:0007669"/>
    <property type="project" value="UniProtKB-KW"/>
</dbReference>
<evidence type="ECO:0000256" key="15">
    <source>
        <dbReference type="ARBA" id="ARBA00023172"/>
    </source>
</evidence>
<dbReference type="OrthoDB" id="418757at2759"/>
<evidence type="ECO:0000256" key="5">
    <source>
        <dbReference type="ARBA" id="ARBA00022723"/>
    </source>
</evidence>
<dbReference type="Proteomes" id="UP000236333">
    <property type="component" value="Unassembled WGS sequence"/>
</dbReference>
<evidence type="ECO:0000256" key="8">
    <source>
        <dbReference type="ARBA" id="ARBA00022801"/>
    </source>
</evidence>
<dbReference type="GO" id="GO:0003676">
    <property type="term" value="F:nucleic acid binding"/>
    <property type="evidence" value="ECO:0007669"/>
    <property type="project" value="InterPro"/>
</dbReference>
<keyword evidence="10" id="KW-0460">Magnesium</keyword>
<keyword evidence="13" id="KW-0548">Nucleotidyltransferase</keyword>
<keyword evidence="13" id="KW-0239">DNA-directed DNA polymerase</keyword>
<feature type="compositionally biased region" description="Low complexity" evidence="16">
    <location>
        <begin position="189"/>
        <end position="208"/>
    </location>
</feature>
<evidence type="ECO:0000313" key="19">
    <source>
        <dbReference type="Proteomes" id="UP000236333"/>
    </source>
</evidence>
<keyword evidence="7" id="KW-0255">Endonuclease</keyword>
<evidence type="ECO:0000256" key="14">
    <source>
        <dbReference type="ARBA" id="ARBA00023113"/>
    </source>
</evidence>
<dbReference type="InterPro" id="IPR039537">
    <property type="entry name" value="Retrotran_Ty1/copia-like"/>
</dbReference>
<keyword evidence="19" id="KW-1185">Reference proteome</keyword>
<dbReference type="EMBL" id="PGGS01000447">
    <property type="protein sequence ID" value="PNH03903.1"/>
    <property type="molecule type" value="Genomic_DNA"/>
</dbReference>
<keyword evidence="11" id="KW-0229">DNA integration</keyword>
<organism evidence="18 19">
    <name type="scientific">Tetrabaena socialis</name>
    <dbReference type="NCBI Taxonomy" id="47790"/>
    <lineage>
        <taxon>Eukaryota</taxon>
        <taxon>Viridiplantae</taxon>
        <taxon>Chlorophyta</taxon>
        <taxon>core chlorophytes</taxon>
        <taxon>Chlorophyceae</taxon>
        <taxon>CS clade</taxon>
        <taxon>Chlamydomonadales</taxon>
        <taxon>Tetrabaenaceae</taxon>
        <taxon>Tetrabaena</taxon>
    </lineage>
</organism>
<dbReference type="PANTHER" id="PTHR42648:SF11">
    <property type="entry name" value="TRANSPOSON TY4-P GAG-POL POLYPROTEIN"/>
    <property type="match status" value="1"/>
</dbReference>
<evidence type="ECO:0000256" key="9">
    <source>
        <dbReference type="ARBA" id="ARBA00022840"/>
    </source>
</evidence>
<gene>
    <name evidence="18" type="ORF">TSOC_009985</name>
</gene>
<comment type="caution">
    <text evidence="18">The sequence shown here is derived from an EMBL/GenBank/DDBJ whole genome shotgun (WGS) entry which is preliminary data.</text>
</comment>
<dbReference type="InterPro" id="IPR036397">
    <property type="entry name" value="RNaseH_sf"/>
</dbReference>
<proteinExistence type="predicted"/>
<protein>
    <submittedName>
        <fullName evidence="18">Retrovirus-related Pol polyprotein from transposon</fullName>
    </submittedName>
</protein>
<sequence>MRVRKAHCTATSPVASSAGCGGTGGSSSVGANEILLDSGAKIHLMPHRGLLHDVSPLPAGCKVQWGEGNCSPATAQGLLRLLARPSSSPVSVTRVWLVPEATLTLLSVSLLTDRGVDVCFRRNRAIIQLDGAVIMTALCRSGMYCLDVEPLWSSPLSAAAAAASSSSPLLAPAATSSAGSNAGGGGGSNSTSDTAGSQSCGGASAPPAALARPAQTAAAAAMEMDMFVQLEARQLQGLKVRQLQSDRGGEYVSAQLEQWLQQNGTAERLNHTLQDRARALLDAADLPPSFWPYAISTAAGIRNLSPSAGRPVTP</sequence>
<dbReference type="GO" id="GO:0006310">
    <property type="term" value="P:DNA recombination"/>
    <property type="evidence" value="ECO:0007669"/>
    <property type="project" value="UniProtKB-KW"/>
</dbReference>
<evidence type="ECO:0000256" key="13">
    <source>
        <dbReference type="ARBA" id="ARBA00022932"/>
    </source>
</evidence>
<evidence type="ECO:0000259" key="17">
    <source>
        <dbReference type="Pfam" id="PF22936"/>
    </source>
</evidence>
<evidence type="ECO:0000256" key="10">
    <source>
        <dbReference type="ARBA" id="ARBA00022842"/>
    </source>
</evidence>
<reference evidence="18 19" key="1">
    <citation type="journal article" date="2017" name="Mol. Biol. Evol.">
        <title>The 4-celled Tetrabaena socialis nuclear genome reveals the essential components for genetic control of cell number at the origin of multicellularity in the volvocine lineage.</title>
        <authorList>
            <person name="Featherston J."/>
            <person name="Arakaki Y."/>
            <person name="Hanschen E.R."/>
            <person name="Ferris P.J."/>
            <person name="Michod R.E."/>
            <person name="Olson B.J.S.C."/>
            <person name="Nozaki H."/>
            <person name="Durand P.M."/>
        </authorList>
    </citation>
    <scope>NUCLEOTIDE SEQUENCE [LARGE SCALE GENOMIC DNA]</scope>
    <source>
        <strain evidence="18 19">NIES-571</strain>
    </source>
</reference>
<dbReference type="GO" id="GO:0005524">
    <property type="term" value="F:ATP binding"/>
    <property type="evidence" value="ECO:0007669"/>
    <property type="project" value="UniProtKB-KW"/>
</dbReference>
<keyword evidence="14" id="KW-0917">Virion maturation</keyword>
<evidence type="ECO:0000256" key="1">
    <source>
        <dbReference type="ARBA" id="ARBA00002180"/>
    </source>
</evidence>
<dbReference type="InterPro" id="IPR012337">
    <property type="entry name" value="RNaseH-like_sf"/>
</dbReference>
<evidence type="ECO:0000256" key="6">
    <source>
        <dbReference type="ARBA" id="ARBA00022741"/>
    </source>
</evidence>
<evidence type="ECO:0000313" key="18">
    <source>
        <dbReference type="EMBL" id="PNH03903.1"/>
    </source>
</evidence>
<keyword evidence="8" id="KW-0378">Hydrolase</keyword>
<evidence type="ECO:0000256" key="12">
    <source>
        <dbReference type="ARBA" id="ARBA00022918"/>
    </source>
</evidence>
<dbReference type="Gene3D" id="3.30.420.10">
    <property type="entry name" value="Ribonuclease H-like superfamily/Ribonuclease H"/>
    <property type="match status" value="1"/>
</dbReference>
<keyword evidence="4" id="KW-0540">Nuclease</keyword>
<dbReference type="GO" id="GO:0004519">
    <property type="term" value="F:endonuclease activity"/>
    <property type="evidence" value="ECO:0007669"/>
    <property type="project" value="UniProtKB-KW"/>
</dbReference>
<dbReference type="Pfam" id="PF22936">
    <property type="entry name" value="Pol_BBD"/>
    <property type="match status" value="1"/>
</dbReference>
<dbReference type="GO" id="GO:0008233">
    <property type="term" value="F:peptidase activity"/>
    <property type="evidence" value="ECO:0007669"/>
    <property type="project" value="UniProtKB-KW"/>
</dbReference>
<evidence type="ECO:0000256" key="7">
    <source>
        <dbReference type="ARBA" id="ARBA00022759"/>
    </source>
</evidence>
<feature type="region of interest" description="Disordered" evidence="16">
    <location>
        <begin position="1"/>
        <end position="25"/>
    </location>
</feature>
<keyword evidence="3" id="KW-0645">Protease</keyword>
<keyword evidence="6" id="KW-0547">Nucleotide-binding</keyword>
<dbReference type="SUPFAM" id="SSF53098">
    <property type="entry name" value="Ribonuclease H-like"/>
    <property type="match status" value="1"/>
</dbReference>
<dbReference type="GO" id="GO:0046872">
    <property type="term" value="F:metal ion binding"/>
    <property type="evidence" value="ECO:0007669"/>
    <property type="project" value="UniProtKB-KW"/>
</dbReference>
<keyword evidence="2" id="KW-1188">Viral release from host cell</keyword>
<evidence type="ECO:0000256" key="2">
    <source>
        <dbReference type="ARBA" id="ARBA00022612"/>
    </source>
</evidence>
<dbReference type="GO" id="GO:0003964">
    <property type="term" value="F:RNA-directed DNA polymerase activity"/>
    <property type="evidence" value="ECO:0007669"/>
    <property type="project" value="UniProtKB-KW"/>
</dbReference>
<feature type="region of interest" description="Disordered" evidence="16">
    <location>
        <begin position="172"/>
        <end position="208"/>
    </location>
</feature>
<evidence type="ECO:0000256" key="16">
    <source>
        <dbReference type="SAM" id="MobiDB-lite"/>
    </source>
</evidence>
<dbReference type="PANTHER" id="PTHR42648">
    <property type="entry name" value="TRANSPOSASE, PUTATIVE-RELATED"/>
    <property type="match status" value="1"/>
</dbReference>
<evidence type="ECO:0000256" key="11">
    <source>
        <dbReference type="ARBA" id="ARBA00022908"/>
    </source>
</evidence>